<comment type="caution">
    <text evidence="10">The sequence shown here is derived from an EMBL/GenBank/DDBJ whole genome shotgun (WGS) entry which is preliminary data.</text>
</comment>
<reference evidence="10 11" key="1">
    <citation type="submission" date="2018-06" db="EMBL/GenBank/DDBJ databases">
        <title>Genomic Encyclopedia of Archaeal and Bacterial Type Strains, Phase II (KMG-II): from individual species to whole genera.</title>
        <authorList>
            <person name="Goeker M."/>
        </authorList>
    </citation>
    <scope>NUCLEOTIDE SEQUENCE [LARGE SCALE GENOMIC DNA]</scope>
    <source>
        <strain evidence="10 11">KACC 16626</strain>
    </source>
</reference>
<dbReference type="Pfam" id="PF10502">
    <property type="entry name" value="Peptidase_S26"/>
    <property type="match status" value="1"/>
</dbReference>
<proteinExistence type="inferred from homology"/>
<keyword evidence="7" id="KW-0812">Transmembrane</keyword>
<dbReference type="InterPro" id="IPR019757">
    <property type="entry name" value="Pept_S26A_signal_pept_1_Lys-AS"/>
</dbReference>
<dbReference type="AlphaFoldDB" id="A0A318U2I8"/>
<organism evidence="10 11">
    <name type="scientific">Ureibacillus chungkukjangi</name>
    <dbReference type="NCBI Taxonomy" id="1202712"/>
    <lineage>
        <taxon>Bacteria</taxon>
        <taxon>Bacillati</taxon>
        <taxon>Bacillota</taxon>
        <taxon>Bacilli</taxon>
        <taxon>Bacillales</taxon>
        <taxon>Caryophanaceae</taxon>
        <taxon>Ureibacillus</taxon>
    </lineage>
</organism>
<dbReference type="InterPro" id="IPR019756">
    <property type="entry name" value="Pept_S26A_signal_pept_1_Ser-AS"/>
</dbReference>
<evidence type="ECO:0000256" key="4">
    <source>
        <dbReference type="ARBA" id="ARBA00022670"/>
    </source>
</evidence>
<evidence type="ECO:0000256" key="3">
    <source>
        <dbReference type="ARBA" id="ARBA00013208"/>
    </source>
</evidence>
<evidence type="ECO:0000313" key="10">
    <source>
        <dbReference type="EMBL" id="PYF06139.1"/>
    </source>
</evidence>
<dbReference type="Gene3D" id="2.10.109.10">
    <property type="entry name" value="Umud Fragment, subunit A"/>
    <property type="match status" value="1"/>
</dbReference>
<feature type="transmembrane region" description="Helical" evidence="7">
    <location>
        <begin position="12"/>
        <end position="32"/>
    </location>
</feature>
<comment type="similarity">
    <text evidence="8">Belongs to the peptidase S26 family.</text>
</comment>
<keyword evidence="4 7" id="KW-0645">Protease</keyword>
<dbReference type="InterPro" id="IPR019758">
    <property type="entry name" value="Pept_S26A_signal_pept_1_CS"/>
</dbReference>
<keyword evidence="5 7" id="KW-0378">Hydrolase</keyword>
<dbReference type="Proteomes" id="UP000247416">
    <property type="component" value="Unassembled WGS sequence"/>
</dbReference>
<dbReference type="GO" id="GO:0004252">
    <property type="term" value="F:serine-type endopeptidase activity"/>
    <property type="evidence" value="ECO:0007669"/>
    <property type="project" value="InterPro"/>
</dbReference>
<dbReference type="InterPro" id="IPR000223">
    <property type="entry name" value="Pept_S26A_signal_pept_1"/>
</dbReference>
<name>A0A318U2I8_9BACL</name>
<keyword evidence="7" id="KW-0472">Membrane</keyword>
<protein>
    <recommendedName>
        <fullName evidence="3 7">Signal peptidase I</fullName>
        <ecNumber evidence="3 7">3.4.21.89</ecNumber>
    </recommendedName>
</protein>
<evidence type="ECO:0000259" key="9">
    <source>
        <dbReference type="Pfam" id="PF10502"/>
    </source>
</evidence>
<gene>
    <name evidence="10" type="ORF">BJ095_112100</name>
</gene>
<dbReference type="PROSITE" id="PS00501">
    <property type="entry name" value="SPASE_I_1"/>
    <property type="match status" value="1"/>
</dbReference>
<feature type="domain" description="Peptidase S26" evidence="9">
    <location>
        <begin position="11"/>
        <end position="173"/>
    </location>
</feature>
<comment type="catalytic activity">
    <reaction evidence="1 7">
        <text>Cleavage of hydrophobic, N-terminal signal or leader sequences from secreted and periplasmic proteins.</text>
        <dbReference type="EC" id="3.4.21.89"/>
    </reaction>
</comment>
<feature type="active site" evidence="6">
    <location>
        <position position="78"/>
    </location>
</feature>
<dbReference type="PRINTS" id="PR00727">
    <property type="entry name" value="LEADERPTASE"/>
</dbReference>
<dbReference type="SUPFAM" id="SSF51306">
    <property type="entry name" value="LexA/Signal peptidase"/>
    <property type="match status" value="1"/>
</dbReference>
<dbReference type="PROSITE" id="PS00760">
    <property type="entry name" value="SPASE_I_2"/>
    <property type="match status" value="1"/>
</dbReference>
<evidence type="ECO:0000256" key="5">
    <source>
        <dbReference type="ARBA" id="ARBA00022801"/>
    </source>
</evidence>
<evidence type="ECO:0000256" key="1">
    <source>
        <dbReference type="ARBA" id="ARBA00000677"/>
    </source>
</evidence>
<dbReference type="InterPro" id="IPR036286">
    <property type="entry name" value="LexA/Signal_pep-like_sf"/>
</dbReference>
<dbReference type="InterPro" id="IPR019533">
    <property type="entry name" value="Peptidase_S26"/>
</dbReference>
<dbReference type="EMBL" id="QJTJ01000012">
    <property type="protein sequence ID" value="PYF06139.1"/>
    <property type="molecule type" value="Genomic_DNA"/>
</dbReference>
<evidence type="ECO:0000256" key="7">
    <source>
        <dbReference type="RuleBase" id="RU003993"/>
    </source>
</evidence>
<dbReference type="PANTHER" id="PTHR43390:SF8">
    <property type="entry name" value="SIGNAL PEPTIDASE I"/>
    <property type="match status" value="1"/>
</dbReference>
<dbReference type="GO" id="GO:0006465">
    <property type="term" value="P:signal peptide processing"/>
    <property type="evidence" value="ECO:0007669"/>
    <property type="project" value="InterPro"/>
</dbReference>
<feature type="active site" evidence="6">
    <location>
        <position position="41"/>
    </location>
</feature>
<dbReference type="CDD" id="cd06530">
    <property type="entry name" value="S26_SPase_I"/>
    <property type="match status" value="1"/>
</dbReference>
<dbReference type="EC" id="3.4.21.89" evidence="3 7"/>
<evidence type="ECO:0000313" key="11">
    <source>
        <dbReference type="Proteomes" id="UP000247416"/>
    </source>
</evidence>
<dbReference type="PROSITE" id="PS00761">
    <property type="entry name" value="SPASE_I_3"/>
    <property type="match status" value="1"/>
</dbReference>
<dbReference type="NCBIfam" id="TIGR02227">
    <property type="entry name" value="sigpep_I_bact"/>
    <property type="match status" value="1"/>
</dbReference>
<dbReference type="RefSeq" id="WP_107933061.1">
    <property type="nucleotide sequence ID" value="NZ_PYWJ01000004.1"/>
</dbReference>
<accession>A0A318U2I8</accession>
<keyword evidence="11" id="KW-1185">Reference proteome</keyword>
<evidence type="ECO:0000256" key="6">
    <source>
        <dbReference type="PIRSR" id="PIRSR600223-1"/>
    </source>
</evidence>
<evidence type="ECO:0000256" key="2">
    <source>
        <dbReference type="ARBA" id="ARBA00004401"/>
    </source>
</evidence>
<dbReference type="OrthoDB" id="9802919at2"/>
<dbReference type="PANTHER" id="PTHR43390">
    <property type="entry name" value="SIGNAL PEPTIDASE I"/>
    <property type="match status" value="1"/>
</dbReference>
<keyword evidence="7" id="KW-1133">Transmembrane helix</keyword>
<evidence type="ECO:0000256" key="8">
    <source>
        <dbReference type="RuleBase" id="RU362042"/>
    </source>
</evidence>
<dbReference type="GO" id="GO:0009003">
    <property type="term" value="F:signal peptidase activity"/>
    <property type="evidence" value="ECO:0007669"/>
    <property type="project" value="UniProtKB-EC"/>
</dbReference>
<comment type="subcellular location">
    <subcellularLocation>
        <location evidence="2">Cell membrane</location>
        <topology evidence="2">Single-pass type II membrane protein</topology>
    </subcellularLocation>
    <subcellularLocation>
        <location evidence="8">Membrane</location>
        <topology evidence="8">Single-pass type II membrane protein</topology>
    </subcellularLocation>
</comment>
<sequence length="184" mass="21137">MVVNKIKNESMEWIKAILIAIALTFVIRLFFFTPIVVDGASMEPTLYNQERMIVTKIGEPKRFDIIVFHATENEDYIKRVIGLPGDRIEYKNDTLFINGISYDEPYLDQAKHEVKDGLLTNSFTLRETPVQSDIVPEGHLFVMGDNRRFSKDSRHIGAIPIEKVVGTTNFVFYPIKKIQLIDSN</sequence>
<dbReference type="GO" id="GO:0005886">
    <property type="term" value="C:plasma membrane"/>
    <property type="evidence" value="ECO:0007669"/>
    <property type="project" value="UniProtKB-SubCell"/>
</dbReference>